<feature type="region of interest" description="Disordered" evidence="2">
    <location>
        <begin position="1"/>
        <end position="53"/>
    </location>
</feature>
<comment type="caution">
    <text evidence="3">The sequence shown here is derived from an EMBL/GenBank/DDBJ whole genome shotgun (WGS) entry which is preliminary data.</text>
</comment>
<name>A0ABQ5K4N2_9EUKA</name>
<organism evidence="3 4">
    <name type="scientific">Aduncisulcus paluster</name>
    <dbReference type="NCBI Taxonomy" id="2918883"/>
    <lineage>
        <taxon>Eukaryota</taxon>
        <taxon>Metamonada</taxon>
        <taxon>Carpediemonas-like organisms</taxon>
        <taxon>Aduncisulcus</taxon>
    </lineage>
</organism>
<feature type="compositionally biased region" description="Basic and acidic residues" evidence="2">
    <location>
        <begin position="531"/>
        <end position="543"/>
    </location>
</feature>
<reference evidence="3" key="1">
    <citation type="submission" date="2022-03" db="EMBL/GenBank/DDBJ databases">
        <title>Draft genome sequence of Aduncisulcus paluster, a free-living microaerophilic Fornicata.</title>
        <authorList>
            <person name="Yuyama I."/>
            <person name="Kume K."/>
            <person name="Tamura T."/>
            <person name="Inagaki Y."/>
            <person name="Hashimoto T."/>
        </authorList>
    </citation>
    <scope>NUCLEOTIDE SEQUENCE</scope>
    <source>
        <strain evidence="3">NY0171</strain>
    </source>
</reference>
<feature type="compositionally biased region" description="Polar residues" evidence="2">
    <location>
        <begin position="34"/>
        <end position="44"/>
    </location>
</feature>
<feature type="compositionally biased region" description="Basic and acidic residues" evidence="2">
    <location>
        <begin position="551"/>
        <end position="563"/>
    </location>
</feature>
<feature type="compositionally biased region" description="Basic and acidic residues" evidence="2">
    <location>
        <begin position="639"/>
        <end position="701"/>
    </location>
</feature>
<feature type="coiled-coil region" evidence="1">
    <location>
        <begin position="177"/>
        <end position="211"/>
    </location>
</feature>
<sequence length="708" mass="81575">WRREAERVSKEVMETTAGLNEDALPPEHIHPHTPASTLFSQQGDMNDISPVPAPMVSSIRARIEGELRAEQEARYASLTHEQERVSSHRIHSITEQLREHYEETMRVRVRRARDEGFKEGKSLGEKSLRTGMQDVERRVVEAEAARTVAESMYKDLLPLVGEQRHQMKKGELEQSKLAALVEENVDLKRRLVIAEKELEKVTRDVEQQESSKVDLSQYYTQGDIDKIKAEAEARSNRAVAEMKQKILIEAEKQITIAVESVEASALQELELAEEKAKQAQENEVLMRQHLEREEAKLKAEREELKMKMKELEKVDVESAETSTIQELELAKEKAKQAQENEVLMRQHLEREEAKLKAEREELKMKMKELEKVDVESAETSTIQELELAKEKAKQGQENEVLMRQHLEREEAKLKAEREELKMKELEKVDVESVVTSSIQELEHIEEKDNQAQEHDTNEVLMPHLPDHKKSISSNADREESEEKSGDDNQVHTEEMDEERDEETDSFVEIEYIVEEDEEEDDGNAIHSKHKGEKEDNVPPERTKTPVSVLRTFEEGKGVGDLKGDPGVYSPPPPVKPTPSMSSDNPSDIPPKPNESASKPDTKEEESEGESVEDIDALFDADMYEEIEEVEELDDDAYEEYLKKKADKKKEEEAEKVKIELEKQKRLREETQRIKEQRRQEQERQDNQSKPKKVESKDKGEGSRACTIM</sequence>
<dbReference type="EMBL" id="BQXS01012753">
    <property type="protein sequence ID" value="GKT27542.1"/>
    <property type="molecule type" value="Genomic_DNA"/>
</dbReference>
<gene>
    <name evidence="3" type="ORF">ADUPG1_013893</name>
</gene>
<feature type="region of interest" description="Disordered" evidence="2">
    <location>
        <begin position="440"/>
        <end position="708"/>
    </location>
</feature>
<feature type="compositionally biased region" description="Acidic residues" evidence="2">
    <location>
        <begin position="494"/>
        <end position="522"/>
    </location>
</feature>
<feature type="compositionally biased region" description="Basic and acidic residues" evidence="2">
    <location>
        <begin position="464"/>
        <end position="493"/>
    </location>
</feature>
<feature type="compositionally biased region" description="Basic and acidic residues" evidence="2">
    <location>
        <begin position="1"/>
        <end position="13"/>
    </location>
</feature>
<keyword evidence="1" id="KW-0175">Coiled coil</keyword>
<keyword evidence="4" id="KW-1185">Reference proteome</keyword>
<dbReference type="Proteomes" id="UP001057375">
    <property type="component" value="Unassembled WGS sequence"/>
</dbReference>
<evidence type="ECO:0000313" key="3">
    <source>
        <dbReference type="EMBL" id="GKT27542.1"/>
    </source>
</evidence>
<feature type="coiled-coil region" evidence="1">
    <location>
        <begin position="262"/>
        <end position="375"/>
    </location>
</feature>
<feature type="compositionally biased region" description="Basic and acidic residues" evidence="2">
    <location>
        <begin position="440"/>
        <end position="457"/>
    </location>
</feature>
<evidence type="ECO:0000256" key="1">
    <source>
        <dbReference type="SAM" id="Coils"/>
    </source>
</evidence>
<accession>A0ABQ5K4N2</accession>
<evidence type="ECO:0000313" key="4">
    <source>
        <dbReference type="Proteomes" id="UP001057375"/>
    </source>
</evidence>
<evidence type="ECO:0000256" key="2">
    <source>
        <dbReference type="SAM" id="MobiDB-lite"/>
    </source>
</evidence>
<feature type="compositionally biased region" description="Acidic residues" evidence="2">
    <location>
        <begin position="602"/>
        <end position="638"/>
    </location>
</feature>
<feature type="non-terminal residue" evidence="3">
    <location>
        <position position="1"/>
    </location>
</feature>
<proteinExistence type="predicted"/>
<protein>
    <submittedName>
        <fullName evidence="3">Uncharacterized protein</fullName>
    </submittedName>
</protein>